<sequence length="101" mass="11622">MVNLKPEISDGFANSRRNHRNFGYRFGRNREEKKQVPNGLLQLDALAQRSVVLMEKHGSTSNNNYHVAMDLLRLQYNLNFIVLCEQCNGPHAVDEILAPER</sequence>
<proteinExistence type="predicted"/>
<name>A0A821NN21_9NEOP</name>
<protein>
    <submittedName>
        <fullName evidence="2">Uncharacterized protein</fullName>
    </submittedName>
</protein>
<organism evidence="2 3">
    <name type="scientific">Pieris macdunnoughi</name>
    <dbReference type="NCBI Taxonomy" id="345717"/>
    <lineage>
        <taxon>Eukaryota</taxon>
        <taxon>Metazoa</taxon>
        <taxon>Ecdysozoa</taxon>
        <taxon>Arthropoda</taxon>
        <taxon>Hexapoda</taxon>
        <taxon>Insecta</taxon>
        <taxon>Pterygota</taxon>
        <taxon>Neoptera</taxon>
        <taxon>Endopterygota</taxon>
        <taxon>Lepidoptera</taxon>
        <taxon>Glossata</taxon>
        <taxon>Ditrysia</taxon>
        <taxon>Papilionoidea</taxon>
        <taxon>Pieridae</taxon>
        <taxon>Pierinae</taxon>
        <taxon>Pieris</taxon>
    </lineage>
</organism>
<evidence type="ECO:0000313" key="2">
    <source>
        <dbReference type="EMBL" id="CAF4790710.1"/>
    </source>
</evidence>
<reference evidence="2" key="1">
    <citation type="submission" date="2021-02" db="EMBL/GenBank/DDBJ databases">
        <authorList>
            <person name="Steward A R."/>
        </authorList>
    </citation>
    <scope>NUCLEOTIDE SEQUENCE</scope>
</reference>
<comment type="caution">
    <text evidence="2">The sequence shown here is derived from an EMBL/GenBank/DDBJ whole genome shotgun (WGS) entry which is preliminary data.</text>
</comment>
<keyword evidence="3" id="KW-1185">Reference proteome</keyword>
<gene>
    <name evidence="2" type="ORF">PMACD_LOCUS2880</name>
</gene>
<evidence type="ECO:0000256" key="1">
    <source>
        <dbReference type="SAM" id="MobiDB-lite"/>
    </source>
</evidence>
<dbReference type="OrthoDB" id="7435843at2759"/>
<feature type="region of interest" description="Disordered" evidence="1">
    <location>
        <begin position="1"/>
        <end position="20"/>
    </location>
</feature>
<evidence type="ECO:0000313" key="3">
    <source>
        <dbReference type="Proteomes" id="UP000663880"/>
    </source>
</evidence>
<dbReference type="Proteomes" id="UP000663880">
    <property type="component" value="Unassembled WGS sequence"/>
</dbReference>
<dbReference type="EMBL" id="CAJOBZ010000005">
    <property type="protein sequence ID" value="CAF4790710.1"/>
    <property type="molecule type" value="Genomic_DNA"/>
</dbReference>
<accession>A0A821NN21</accession>
<dbReference type="AlphaFoldDB" id="A0A821NN21"/>